<evidence type="ECO:0000313" key="7">
    <source>
        <dbReference type="Proteomes" id="UP000239899"/>
    </source>
</evidence>
<accession>A0A2P6U3B9</accession>
<evidence type="ECO:0000259" key="5">
    <source>
        <dbReference type="Pfam" id="PF25515"/>
    </source>
</evidence>
<feature type="transmembrane region" description="Helical" evidence="2">
    <location>
        <begin position="237"/>
        <end position="259"/>
    </location>
</feature>
<keyword evidence="7" id="KW-1185">Reference proteome</keyword>
<feature type="domain" description="Plastid division protein CDP1-like 2nd alpha solenoid" evidence="4">
    <location>
        <begin position="876"/>
        <end position="948"/>
    </location>
</feature>
<keyword evidence="2" id="KW-0472">Membrane</keyword>
<dbReference type="AlphaFoldDB" id="A0A2P6U3B9"/>
<dbReference type="Pfam" id="PF25515">
    <property type="entry name" value="Arm_PDR"/>
    <property type="match status" value="1"/>
</dbReference>
<feature type="region of interest" description="Disordered" evidence="1">
    <location>
        <begin position="1062"/>
        <end position="1087"/>
    </location>
</feature>
<dbReference type="Pfam" id="PF23468">
    <property type="entry name" value="ARC6"/>
    <property type="match status" value="2"/>
</dbReference>
<dbReference type="Pfam" id="PF13355">
    <property type="entry name" value="ARC6-like_IMS"/>
    <property type="match status" value="1"/>
</dbReference>
<feature type="region of interest" description="Disordered" evidence="1">
    <location>
        <begin position="103"/>
        <end position="188"/>
    </location>
</feature>
<proteinExistence type="predicted"/>
<gene>
    <name evidence="6" type="ORF">C2E21_0798</name>
</gene>
<evidence type="ECO:0000256" key="1">
    <source>
        <dbReference type="SAM" id="MobiDB-lite"/>
    </source>
</evidence>
<feature type="transmembrane region" description="Helical" evidence="2">
    <location>
        <begin position="331"/>
        <end position="352"/>
    </location>
</feature>
<keyword evidence="2" id="KW-1133">Transmembrane helix</keyword>
<organism evidence="6 7">
    <name type="scientific">Chlorella sorokiniana</name>
    <name type="common">Freshwater green alga</name>
    <dbReference type="NCBI Taxonomy" id="3076"/>
    <lineage>
        <taxon>Eukaryota</taxon>
        <taxon>Viridiplantae</taxon>
        <taxon>Chlorophyta</taxon>
        <taxon>core chlorophytes</taxon>
        <taxon>Trebouxiophyceae</taxon>
        <taxon>Chlorellales</taxon>
        <taxon>Chlorellaceae</taxon>
        <taxon>Chlorella clade</taxon>
        <taxon>Chlorella</taxon>
    </lineage>
</organism>
<dbReference type="InterPro" id="IPR044685">
    <property type="entry name" value="CPD1-like"/>
</dbReference>
<dbReference type="PANTHER" id="PTHR33925:SF1">
    <property type="entry name" value="PROTEIN ACCUMULATION AND REPLICATION OF CHLOROPLASTS 6, CHLOROPLASTIC"/>
    <property type="match status" value="1"/>
</dbReference>
<evidence type="ECO:0000256" key="2">
    <source>
        <dbReference type="SAM" id="Phobius"/>
    </source>
</evidence>
<feature type="transmembrane region" description="Helical" evidence="2">
    <location>
        <begin position="299"/>
        <end position="319"/>
    </location>
</feature>
<feature type="compositionally biased region" description="Low complexity" evidence="1">
    <location>
        <begin position="849"/>
        <end position="860"/>
    </location>
</feature>
<feature type="transmembrane region" description="Helical" evidence="2">
    <location>
        <begin position="212"/>
        <end position="231"/>
    </location>
</feature>
<feature type="transmembrane region" description="Helical" evidence="2">
    <location>
        <begin position="266"/>
        <end position="287"/>
    </location>
</feature>
<feature type="transmembrane region" description="Helical" evidence="2">
    <location>
        <begin position="372"/>
        <end position="391"/>
    </location>
</feature>
<reference evidence="6 7" key="1">
    <citation type="journal article" date="2018" name="Plant J.">
        <title>Genome sequences of Chlorella sorokiniana UTEX 1602 and Micractinium conductrix SAG 241.80: implications to maltose excretion by a green alga.</title>
        <authorList>
            <person name="Arriola M.B."/>
            <person name="Velmurugan N."/>
            <person name="Zhang Y."/>
            <person name="Plunkett M.H."/>
            <person name="Hondzo H."/>
            <person name="Barney B.M."/>
        </authorList>
    </citation>
    <scope>NUCLEOTIDE SEQUENCE [LARGE SCALE GENOMIC DNA]</scope>
    <source>
        <strain evidence="7">UTEX 1602</strain>
    </source>
</reference>
<feature type="domain" description="Plastid division protein CDP1-like 1st alpha solenoid" evidence="5">
    <location>
        <begin position="558"/>
        <end position="702"/>
    </location>
</feature>
<evidence type="ECO:0000259" key="3">
    <source>
        <dbReference type="Pfam" id="PF13355"/>
    </source>
</evidence>
<sequence>MGAAAATGQPAGRPIVVAAFLGLAMCTQMLLAMYGLLSRWLQVKASPPVPALRLVVVSNLFAEAFMVCFHLAPKLLLAWVRRQRQQRQQRLAAGSSSLPLTAAAGQAAGEQKPPAKQPGDSCCTSEDGASGGSPSEGPSEPHQPGSACPAAAGEAGRSAGTATDTTDTTSSSGKPRLTAAPTTIRPPVPLLRGLSRKMEQWEEERPVLRRRLALAAITVTFMGCCSLQILAPGFVDVSIVMLTTQWTTLCIALAQALLLRHRLPIAFWPAAAVMLAGAAMVIAPSVGQSTAGSLNTVRGWMGFVMALGALVSTVVYYVLLQATRHMGFTPLQLQHCMNTLSVLVFLCISLPVDGTDWSATFGPWGSTEWLALIGLSSAAYLGSGMCMQLCVWKLGAPTAAMFFGLRLVFSVALSTPILGSTIIQTGVQIAGVVLTSVAVTCYAGSQWWLSHRQQRAALAQQRQREQPAILSSGPTTSSRETEGITLPLNYAELMSLQDVQLPLQPAVEKAYEELMNMPLEEGYSELARLGKEKILFAARERLLGVRGRTALLSPTVQVEPLLLPGAMALLHQLRRYDLVIQLSEEGAALGARGMRASSRDTLRDLECDMALATALAQCGLADRALRESKPALACARLQEALQLLTDAPAVTSRQLAPRLQQDIKKALADYHPDAVSDYLQVPLDQAEFDLRTREVAALRQWVAAPAAALRRDQSPILTPEYMARIVPKLTSVELVAMYDWQALAAGGSSARCPWYHPGLLKRAALAHLVAGFVERRPLLLQIARRLFATIQRTGDDADTALSLAMCDLLLGDTDSALKVLEEDERAQQQQQQALEAGAAKRGKGRGAAAAEMAAAAGSSGPFDAHRSSGSKRSAGPEGRHAVMQFIRTHSPEDTLDLRPGLVVFGAWWLERVAYPEFQDTALGAAPRPDVAAYFEDPRVQAFLAAEDGKPTGGLRGMLSNARASLLARFAPPLEEPLPSSVSSSNGAGPLLPRVDVRAALPWLAGATALASVALYAASVARSMGWQPWQQQPEPLPPAMAEAAAAIGLPEYAVRPHYSAELNSQLSQRRPRQAAAVAAAPEQQQQQQQPAAAISRQAAMRLVQQWLNIKTEAMGPYHSVDRLQEVLAEPMLSAVSKEAIEAAEAGWFWRIRPLKVMVDSIDGGSVAADGSGHITVLGTVTESAALWASNGKQADSYHTTYQVEYAVIWTQHGWRIASATVLGK</sequence>
<feature type="domain" description="Plastid division protein CDP1-like 2nd alpha solenoid" evidence="4">
    <location>
        <begin position="762"/>
        <end position="832"/>
    </location>
</feature>
<dbReference type="STRING" id="3076.A0A2P6U3B9"/>
<dbReference type="OrthoDB" id="512200at2759"/>
<dbReference type="EMBL" id="LHPG02000002">
    <property type="protein sequence ID" value="PRW60812.1"/>
    <property type="molecule type" value="Genomic_DNA"/>
</dbReference>
<dbReference type="Proteomes" id="UP000239899">
    <property type="component" value="Unassembled WGS sequence"/>
</dbReference>
<feature type="compositionally biased region" description="Low complexity" evidence="1">
    <location>
        <begin position="125"/>
        <end position="146"/>
    </location>
</feature>
<comment type="caution">
    <text evidence="6">The sequence shown here is derived from an EMBL/GenBank/DDBJ whole genome shotgun (WGS) entry which is preliminary data.</text>
</comment>
<name>A0A2P6U3B9_CHLSO</name>
<feature type="compositionally biased region" description="Low complexity" evidence="1">
    <location>
        <begin position="158"/>
        <end position="173"/>
    </location>
</feature>
<feature type="domain" description="Plastid division protein CDP1-like IMS" evidence="3">
    <location>
        <begin position="1098"/>
        <end position="1216"/>
    </location>
</feature>
<feature type="transmembrane region" description="Helical" evidence="2">
    <location>
        <begin position="403"/>
        <end position="423"/>
    </location>
</feature>
<protein>
    <submittedName>
        <fullName evidence="6">ACCUMULATION AND REPLICATION OF CHLOROPLASTS chloroplastic</fullName>
    </submittedName>
</protein>
<dbReference type="SUPFAM" id="SSF103481">
    <property type="entry name" value="Multidrug resistance efflux transporter EmrE"/>
    <property type="match status" value="1"/>
</dbReference>
<dbReference type="InterPro" id="IPR058032">
    <property type="entry name" value="CDP1-like_a_solenoid_1"/>
</dbReference>
<feature type="region of interest" description="Disordered" evidence="1">
    <location>
        <begin position="849"/>
        <end position="877"/>
    </location>
</feature>
<keyword evidence="2" id="KW-0812">Transmembrane</keyword>
<dbReference type="InterPro" id="IPR057137">
    <property type="entry name" value="CDP1-like_a_solenoid_2"/>
</dbReference>
<feature type="transmembrane region" description="Helical" evidence="2">
    <location>
        <begin position="15"/>
        <end position="37"/>
    </location>
</feature>
<dbReference type="InterPro" id="IPR037185">
    <property type="entry name" value="EmrE-like"/>
</dbReference>
<dbReference type="InterPro" id="IPR025344">
    <property type="entry name" value="CDP1-like_IMS"/>
</dbReference>
<evidence type="ECO:0000313" key="6">
    <source>
        <dbReference type="EMBL" id="PRW60812.1"/>
    </source>
</evidence>
<dbReference type="PANTHER" id="PTHR33925">
    <property type="entry name" value="PLASTID DIVISION PROTEIN CDP1, CHLOROPLASTIC-RELATED"/>
    <property type="match status" value="1"/>
</dbReference>
<evidence type="ECO:0000259" key="4">
    <source>
        <dbReference type="Pfam" id="PF23468"/>
    </source>
</evidence>
<feature type="compositionally biased region" description="Low complexity" evidence="1">
    <location>
        <begin position="1072"/>
        <end position="1087"/>
    </location>
</feature>